<proteinExistence type="predicted"/>
<dbReference type="Proteomes" id="UP000288805">
    <property type="component" value="Unassembled WGS sequence"/>
</dbReference>
<sequence length="67" mass="7426">MSDPLSRWIMYFMQINVPLPGHFQSGTSVEEIKKYAARERNKELAQLSKVDVQGNDALTSSAVSAAL</sequence>
<organism evidence="1 2">
    <name type="scientific">Vitis vinifera</name>
    <name type="common">Grape</name>
    <dbReference type="NCBI Taxonomy" id="29760"/>
    <lineage>
        <taxon>Eukaryota</taxon>
        <taxon>Viridiplantae</taxon>
        <taxon>Streptophyta</taxon>
        <taxon>Embryophyta</taxon>
        <taxon>Tracheophyta</taxon>
        <taxon>Spermatophyta</taxon>
        <taxon>Magnoliopsida</taxon>
        <taxon>eudicotyledons</taxon>
        <taxon>Gunneridae</taxon>
        <taxon>Pentapetalae</taxon>
        <taxon>rosids</taxon>
        <taxon>Vitales</taxon>
        <taxon>Vitaceae</taxon>
        <taxon>Viteae</taxon>
        <taxon>Vitis</taxon>
    </lineage>
</organism>
<dbReference type="AlphaFoldDB" id="A0A438IPM8"/>
<name>A0A438IPM8_VITVI</name>
<evidence type="ECO:0000313" key="1">
    <source>
        <dbReference type="EMBL" id="RVW98575.1"/>
    </source>
</evidence>
<comment type="caution">
    <text evidence="1">The sequence shown here is derived from an EMBL/GenBank/DDBJ whole genome shotgun (WGS) entry which is preliminary data.</text>
</comment>
<dbReference type="EMBL" id="QGNW01000092">
    <property type="protein sequence ID" value="RVW98575.1"/>
    <property type="molecule type" value="Genomic_DNA"/>
</dbReference>
<reference evidence="1 2" key="1">
    <citation type="journal article" date="2018" name="PLoS Genet.">
        <title>Population sequencing reveals clonal diversity and ancestral inbreeding in the grapevine cultivar Chardonnay.</title>
        <authorList>
            <person name="Roach M.J."/>
            <person name="Johnson D.L."/>
            <person name="Bohlmann J."/>
            <person name="van Vuuren H.J."/>
            <person name="Jones S.J."/>
            <person name="Pretorius I.S."/>
            <person name="Schmidt S.A."/>
            <person name="Borneman A.R."/>
        </authorList>
    </citation>
    <scope>NUCLEOTIDE SEQUENCE [LARGE SCALE GENOMIC DNA]</scope>
    <source>
        <strain evidence="2">cv. Chardonnay</strain>
        <tissue evidence="1">Leaf</tissue>
    </source>
</reference>
<accession>A0A438IPM8</accession>
<gene>
    <name evidence="1" type="ORF">CK203_032155</name>
</gene>
<protein>
    <submittedName>
        <fullName evidence="1">Uncharacterized protein</fullName>
    </submittedName>
</protein>
<evidence type="ECO:0000313" key="2">
    <source>
        <dbReference type="Proteomes" id="UP000288805"/>
    </source>
</evidence>